<dbReference type="KEGG" id="vg:77946728"/>
<accession>A0A873WGH1</accession>
<evidence type="ECO:0000313" key="2">
    <source>
        <dbReference type="Proteomes" id="UP000663144"/>
    </source>
</evidence>
<proteinExistence type="predicted"/>
<dbReference type="Proteomes" id="UP000663144">
    <property type="component" value="Segment"/>
</dbReference>
<dbReference type="GeneID" id="77946728"/>
<dbReference type="RefSeq" id="YP_010670523.1">
    <property type="nucleotide sequence ID" value="NC_070964.1"/>
</dbReference>
<protein>
    <submittedName>
        <fullName evidence="1">Uncharacterized protein</fullName>
    </submittedName>
</protein>
<dbReference type="EMBL" id="MW117965">
    <property type="protein sequence ID" value="QPB08032.1"/>
    <property type="molecule type" value="Genomic_DNA"/>
</dbReference>
<sequence length="84" mass="10359">MHPNDWRNSQDYYLQERRQSFLSCFIRNKVSLEPDVYEFVDLLISQGYQIAETEKMDKFIIDEYHKYSKTRLYIRDYDDDGYPD</sequence>
<organism evidence="1 2">
    <name type="scientific">Synechococcus phage S-H38</name>
    <dbReference type="NCBI Taxonomy" id="2783673"/>
    <lineage>
        <taxon>Viruses</taxon>
        <taxon>Duplodnaviria</taxon>
        <taxon>Heunggongvirae</taxon>
        <taxon>Uroviricota</taxon>
        <taxon>Caudoviricetes</taxon>
        <taxon>Pantevenvirales</taxon>
        <taxon>Kyanoviridae</taxon>
        <taxon>Yellowseavirus</taxon>
        <taxon>Yellowseavirus thirtyeight</taxon>
    </lineage>
</organism>
<keyword evidence="2" id="KW-1185">Reference proteome</keyword>
<reference evidence="1" key="1">
    <citation type="submission" date="2020-10" db="EMBL/GenBank/DDBJ databases">
        <title>The Isolation and Genome Sequence of a Novel Cyanophage S-H38 from the Yellow Sea, China.</title>
        <authorList>
            <person name="Jiang T."/>
        </authorList>
    </citation>
    <scope>NUCLEOTIDE SEQUENCE</scope>
</reference>
<name>A0A873WGH1_9CAUD</name>
<evidence type="ECO:0000313" key="1">
    <source>
        <dbReference type="EMBL" id="QPB08032.1"/>
    </source>
</evidence>